<accession>A0A316FA89</accession>
<protein>
    <submittedName>
        <fullName evidence="1">Putative lumazine-binding protein</fullName>
    </submittedName>
</protein>
<evidence type="ECO:0000313" key="2">
    <source>
        <dbReference type="Proteomes" id="UP000245754"/>
    </source>
</evidence>
<name>A0A316FA89_9BURK</name>
<dbReference type="InterPro" id="IPR039437">
    <property type="entry name" value="FrzH/put_lumazine-bd"/>
</dbReference>
<organism evidence="1 2">
    <name type="scientific">Cupriavidus plantarum</name>
    <dbReference type="NCBI Taxonomy" id="942865"/>
    <lineage>
        <taxon>Bacteria</taxon>
        <taxon>Pseudomonadati</taxon>
        <taxon>Pseudomonadota</taxon>
        <taxon>Betaproteobacteria</taxon>
        <taxon>Burkholderiales</taxon>
        <taxon>Burkholderiaceae</taxon>
        <taxon>Cupriavidus</taxon>
    </lineage>
</organism>
<sequence length="128" mass="14071">MISHLKPVPTSEYEAVIDAAQGYVDGYRTGDIAAIERAFHKESIMWGYSGNELIQGAAVPTFASFFGSLGGSPEVRSRVDILAIDPTVAVVRVDMENDVIGASFHDYLSLLKIDGQWKIISKVFQRYS</sequence>
<keyword evidence="2" id="KW-1185">Reference proteome</keyword>
<gene>
    <name evidence="1" type="ORF">C7419_103473</name>
</gene>
<dbReference type="RefSeq" id="WP_109584203.1">
    <property type="nucleotide sequence ID" value="NZ_JACBYU010000004.1"/>
</dbReference>
<proteinExistence type="predicted"/>
<dbReference type="SUPFAM" id="SSF54427">
    <property type="entry name" value="NTF2-like"/>
    <property type="match status" value="1"/>
</dbReference>
<dbReference type="Gene3D" id="3.10.450.50">
    <property type="match status" value="1"/>
</dbReference>
<evidence type="ECO:0000313" key="1">
    <source>
        <dbReference type="EMBL" id="PWK34154.1"/>
    </source>
</evidence>
<dbReference type="EMBL" id="QGGT01000003">
    <property type="protein sequence ID" value="PWK34154.1"/>
    <property type="molecule type" value="Genomic_DNA"/>
</dbReference>
<reference evidence="1 2" key="1">
    <citation type="submission" date="2018-05" db="EMBL/GenBank/DDBJ databases">
        <title>Genomic Encyclopedia of Type Strains, Phase IV (KMG-V): Genome sequencing to study the core and pangenomes of soil and plant-associated prokaryotes.</title>
        <authorList>
            <person name="Whitman W."/>
        </authorList>
    </citation>
    <scope>NUCLEOTIDE SEQUENCE [LARGE SCALE GENOMIC DNA]</scope>
    <source>
        <strain evidence="1 2">SLV-132</strain>
    </source>
</reference>
<comment type="caution">
    <text evidence="1">The sequence shown here is derived from an EMBL/GenBank/DDBJ whole genome shotgun (WGS) entry which is preliminary data.</text>
</comment>
<dbReference type="Proteomes" id="UP000245754">
    <property type="component" value="Unassembled WGS sequence"/>
</dbReference>
<dbReference type="InterPro" id="IPR032710">
    <property type="entry name" value="NTF2-like_dom_sf"/>
</dbReference>
<dbReference type="Pfam" id="PF12893">
    <property type="entry name" value="Lumazine_bd_2"/>
    <property type="match status" value="1"/>
</dbReference>
<dbReference type="AlphaFoldDB" id="A0A316FA89"/>